<reference evidence="4 5" key="1">
    <citation type="journal article" date="2019" name="Emerg. Microbes Infect.">
        <title>Comprehensive subspecies identification of 175 nontuberculous mycobacteria species based on 7547 genomic profiles.</title>
        <authorList>
            <person name="Matsumoto Y."/>
            <person name="Kinjo T."/>
            <person name="Motooka D."/>
            <person name="Nabeya D."/>
            <person name="Jung N."/>
            <person name="Uechi K."/>
            <person name="Horii T."/>
            <person name="Iida T."/>
            <person name="Fujita J."/>
            <person name="Nakamura S."/>
        </authorList>
    </citation>
    <scope>NUCLEOTIDE SEQUENCE [LARGE SCALE GENOMIC DNA]</scope>
    <source>
        <strain evidence="4 5">JCM 6376</strain>
    </source>
</reference>
<dbReference type="KEGG" id="maic:MAIC_00660"/>
<evidence type="ECO:0000313" key="5">
    <source>
        <dbReference type="Proteomes" id="UP000467327"/>
    </source>
</evidence>
<organism evidence="4 5">
    <name type="scientific">Mycolicibacterium aichiense</name>
    <dbReference type="NCBI Taxonomy" id="1799"/>
    <lineage>
        <taxon>Bacteria</taxon>
        <taxon>Bacillati</taxon>
        <taxon>Actinomycetota</taxon>
        <taxon>Actinomycetes</taxon>
        <taxon>Mycobacteriales</taxon>
        <taxon>Mycobacteriaceae</taxon>
        <taxon>Mycolicibacterium</taxon>
    </lineage>
</organism>
<protein>
    <recommendedName>
        <fullName evidence="3">Peptidase C39-like domain-containing protein</fullName>
    </recommendedName>
</protein>
<evidence type="ECO:0000313" key="4">
    <source>
        <dbReference type="EMBL" id="BBX05263.1"/>
    </source>
</evidence>
<name>A0AAD1HH34_9MYCO</name>
<dbReference type="AlphaFoldDB" id="A0AAD1HH34"/>
<feature type="chain" id="PRO_5042047918" description="Peptidase C39-like domain-containing protein" evidence="2">
    <location>
        <begin position="30"/>
        <end position="384"/>
    </location>
</feature>
<keyword evidence="2" id="KW-0732">Signal</keyword>
<feature type="signal peptide" evidence="2">
    <location>
        <begin position="1"/>
        <end position="29"/>
    </location>
</feature>
<feature type="compositionally biased region" description="Low complexity" evidence="1">
    <location>
        <begin position="89"/>
        <end position="111"/>
    </location>
</feature>
<proteinExistence type="predicted"/>
<feature type="domain" description="Peptidase C39-like" evidence="3">
    <location>
        <begin position="204"/>
        <end position="346"/>
    </location>
</feature>
<dbReference type="EMBL" id="AP022561">
    <property type="protein sequence ID" value="BBX05263.1"/>
    <property type="molecule type" value="Genomic_DNA"/>
</dbReference>
<feature type="compositionally biased region" description="Low complexity" evidence="1">
    <location>
        <begin position="34"/>
        <end position="77"/>
    </location>
</feature>
<evidence type="ECO:0000256" key="2">
    <source>
        <dbReference type="SAM" id="SignalP"/>
    </source>
</evidence>
<feature type="region of interest" description="Disordered" evidence="1">
    <location>
        <begin position="34"/>
        <end position="118"/>
    </location>
</feature>
<evidence type="ECO:0000259" key="3">
    <source>
        <dbReference type="Pfam" id="PF13529"/>
    </source>
</evidence>
<evidence type="ECO:0000256" key="1">
    <source>
        <dbReference type="SAM" id="MobiDB-lite"/>
    </source>
</evidence>
<dbReference type="Gene3D" id="3.90.70.10">
    <property type="entry name" value="Cysteine proteinases"/>
    <property type="match status" value="1"/>
</dbReference>
<dbReference type="RefSeq" id="WP_115317858.1">
    <property type="nucleotide sequence ID" value="NZ_AP022561.1"/>
</dbReference>
<accession>A0AAD1HH34</accession>
<keyword evidence="5" id="KW-1185">Reference proteome</keyword>
<gene>
    <name evidence="4" type="ORF">MAIC_00660</name>
</gene>
<dbReference type="InterPro" id="IPR039564">
    <property type="entry name" value="Peptidase_C39-like"/>
</dbReference>
<dbReference type="Proteomes" id="UP000467327">
    <property type="component" value="Chromosome"/>
</dbReference>
<sequence>MTSIKRAGRIATFGFALGAGLLIASGAGAAVASAAPDDSSHASTSKSSASSARTHKPVAAAATRASARPKPPSASAVQLPAKRTTAATSPSSLRSVSLVSTDAPTAPTASAKQYRAQRLPTPTEIEQAVVAGLDAARRTLDTMRRDFELLVKHQIEGVRDNLTTLRYDLEAIFGPSRRPVNPDIPPDGTSGIIGNPLDKVGYFIYQDGKNICLLVSSAMVMGQLLGPDKMPTAAEIINEAATTPSTVTAGAKIYDPVADSYVQNADALALLDAHGITAMSTQYSKNQGDLAYANLKKALIDGNSVIVTIKAQIAWGQGTPDMAYSGDHAITVLGIDTDKDVIFVNDGAWKNGGQGMGLPLNTFMKAWRANDYQTITAYVTPAQD</sequence>
<dbReference type="Pfam" id="PF13529">
    <property type="entry name" value="Peptidase_C39_2"/>
    <property type="match status" value="1"/>
</dbReference>